<evidence type="ECO:0000256" key="1">
    <source>
        <dbReference type="SAM" id="SignalP"/>
    </source>
</evidence>
<feature type="signal peptide" evidence="1">
    <location>
        <begin position="1"/>
        <end position="20"/>
    </location>
</feature>
<accession>A0AAE0KYD4</accession>
<reference evidence="3 4" key="1">
    <citation type="journal article" date="2015" name="Genome Biol. Evol.">
        <title>Comparative Genomics of a Bacterivorous Green Alga Reveals Evolutionary Causalities and Consequences of Phago-Mixotrophic Mode of Nutrition.</title>
        <authorList>
            <person name="Burns J.A."/>
            <person name="Paasch A."/>
            <person name="Narechania A."/>
            <person name="Kim E."/>
        </authorList>
    </citation>
    <scope>NUCLEOTIDE SEQUENCE [LARGE SCALE GENOMIC DNA]</scope>
    <source>
        <strain evidence="3 4">PLY_AMNH</strain>
    </source>
</reference>
<keyword evidence="4" id="KW-1185">Reference proteome</keyword>
<feature type="non-terminal residue" evidence="3">
    <location>
        <position position="274"/>
    </location>
</feature>
<dbReference type="PANTHER" id="PTHR43173:SF28">
    <property type="entry name" value="AARF DOMAIN CONTAINING KINASE 5"/>
    <property type="match status" value="1"/>
</dbReference>
<comment type="caution">
    <text evidence="3">The sequence shown here is derived from an EMBL/GenBank/DDBJ whole genome shotgun (WGS) entry which is preliminary data.</text>
</comment>
<evidence type="ECO:0000313" key="3">
    <source>
        <dbReference type="EMBL" id="KAK3265306.1"/>
    </source>
</evidence>
<sequence>MWSLTVPVFRRAAVVGTTLGACTFASSWTSQDGLEGATGVAGLWAVPRSIYTAWTFSTVVSDYKLTLHNVDKQAGEYAVVLSKLHDRNSQRLLTLCRTNGGIFVKAGQIVAESSALPLEYREAFSALLDRAKASSYEEIEGVIAEALHGEDIKKHFSWIGPVAVASASLAQVHQARLLDGTLVAVKVQHANLRTEVGADLTVMQCLAVCAPYVFEDLELGWLVKQLRLNLEHELDFINEGKNSEKLAASLQHRQDVVVPKVFWNLSSCRVLTTE</sequence>
<protein>
    <recommendedName>
        <fullName evidence="2">ABC1 atypical kinase-like domain-containing protein</fullName>
    </recommendedName>
</protein>
<dbReference type="PANTHER" id="PTHR43173">
    <property type="entry name" value="ABC1 FAMILY PROTEIN"/>
    <property type="match status" value="1"/>
</dbReference>
<evidence type="ECO:0000313" key="4">
    <source>
        <dbReference type="Proteomes" id="UP001190700"/>
    </source>
</evidence>
<name>A0AAE0KYD4_9CHLO</name>
<dbReference type="InterPro" id="IPR004147">
    <property type="entry name" value="ABC1_dom"/>
</dbReference>
<keyword evidence="1" id="KW-0732">Signal</keyword>
<gene>
    <name evidence="3" type="ORF">CYMTET_25999</name>
</gene>
<dbReference type="Proteomes" id="UP001190700">
    <property type="component" value="Unassembled WGS sequence"/>
</dbReference>
<dbReference type="AlphaFoldDB" id="A0AAE0KYD4"/>
<dbReference type="EMBL" id="LGRX02014014">
    <property type="protein sequence ID" value="KAK3265306.1"/>
    <property type="molecule type" value="Genomic_DNA"/>
</dbReference>
<feature type="domain" description="ABC1 atypical kinase-like" evidence="2">
    <location>
        <begin position="127"/>
        <end position="274"/>
    </location>
</feature>
<evidence type="ECO:0000259" key="2">
    <source>
        <dbReference type="Pfam" id="PF03109"/>
    </source>
</evidence>
<dbReference type="InterPro" id="IPR051130">
    <property type="entry name" value="Mito_struct-func_regulator"/>
</dbReference>
<feature type="chain" id="PRO_5042251262" description="ABC1 atypical kinase-like domain-containing protein" evidence="1">
    <location>
        <begin position="21"/>
        <end position="274"/>
    </location>
</feature>
<organism evidence="3 4">
    <name type="scientific">Cymbomonas tetramitiformis</name>
    <dbReference type="NCBI Taxonomy" id="36881"/>
    <lineage>
        <taxon>Eukaryota</taxon>
        <taxon>Viridiplantae</taxon>
        <taxon>Chlorophyta</taxon>
        <taxon>Pyramimonadophyceae</taxon>
        <taxon>Pyramimonadales</taxon>
        <taxon>Pyramimonadaceae</taxon>
        <taxon>Cymbomonas</taxon>
    </lineage>
</organism>
<dbReference type="Pfam" id="PF03109">
    <property type="entry name" value="ABC1"/>
    <property type="match status" value="1"/>
</dbReference>
<proteinExistence type="predicted"/>